<name>A0A9P8VS59_9HYPO</name>
<dbReference type="Proteomes" id="UP000777438">
    <property type="component" value="Unassembled WGS sequence"/>
</dbReference>
<dbReference type="AlphaFoldDB" id="A0A9P8VS59"/>
<feature type="compositionally biased region" description="Polar residues" evidence="2">
    <location>
        <begin position="377"/>
        <end position="389"/>
    </location>
</feature>
<keyword evidence="1" id="KW-0175">Coiled coil</keyword>
<keyword evidence="6" id="KW-1185">Reference proteome</keyword>
<dbReference type="Pfam" id="PF17111">
    <property type="entry name" value="PigL_N"/>
    <property type="match status" value="1"/>
</dbReference>
<reference evidence="5 6" key="1">
    <citation type="journal article" date="2021" name="Nat. Commun.">
        <title>Genetic determinants of endophytism in the Arabidopsis root mycobiome.</title>
        <authorList>
            <person name="Mesny F."/>
            <person name="Miyauchi S."/>
            <person name="Thiergart T."/>
            <person name="Pickel B."/>
            <person name="Atanasova L."/>
            <person name="Karlsson M."/>
            <person name="Huettel B."/>
            <person name="Barry K.W."/>
            <person name="Haridas S."/>
            <person name="Chen C."/>
            <person name="Bauer D."/>
            <person name="Andreopoulos W."/>
            <person name="Pangilinan J."/>
            <person name="LaButti K."/>
            <person name="Riley R."/>
            <person name="Lipzen A."/>
            <person name="Clum A."/>
            <person name="Drula E."/>
            <person name="Henrissat B."/>
            <person name="Kohler A."/>
            <person name="Grigoriev I.V."/>
            <person name="Martin F.M."/>
            <person name="Hacquard S."/>
        </authorList>
    </citation>
    <scope>NUCLEOTIDE SEQUENCE [LARGE SCALE GENOMIC DNA]</scope>
    <source>
        <strain evidence="5 6">MPI-CAGE-CH-0241</strain>
    </source>
</reference>
<evidence type="ECO:0000313" key="6">
    <source>
        <dbReference type="Proteomes" id="UP000777438"/>
    </source>
</evidence>
<comment type="caution">
    <text evidence="5">The sequence shown here is derived from an EMBL/GenBank/DDBJ whole genome shotgun (WGS) entry which is preliminary data.</text>
</comment>
<proteinExistence type="predicted"/>
<gene>
    <name evidence="5" type="ORF">B0T10DRAFT_611009</name>
</gene>
<keyword evidence="3" id="KW-0732">Signal</keyword>
<feature type="chain" id="PRO_5040199860" description="Azaphilone pigments biosynthesis cluster protein L N-terminal domain-containing protein" evidence="3">
    <location>
        <begin position="25"/>
        <end position="436"/>
    </location>
</feature>
<dbReference type="EMBL" id="JAGPYM010000046">
    <property type="protein sequence ID" value="KAH6873468.1"/>
    <property type="molecule type" value="Genomic_DNA"/>
</dbReference>
<accession>A0A9P8VS59</accession>
<evidence type="ECO:0000256" key="1">
    <source>
        <dbReference type="SAM" id="Coils"/>
    </source>
</evidence>
<protein>
    <recommendedName>
        <fullName evidence="4">Azaphilone pigments biosynthesis cluster protein L N-terminal domain-containing protein</fullName>
    </recommendedName>
</protein>
<feature type="coiled-coil region" evidence="1">
    <location>
        <begin position="252"/>
        <end position="300"/>
    </location>
</feature>
<evidence type="ECO:0000256" key="3">
    <source>
        <dbReference type="SAM" id="SignalP"/>
    </source>
</evidence>
<feature type="region of interest" description="Disordered" evidence="2">
    <location>
        <begin position="377"/>
        <end position="436"/>
    </location>
</feature>
<sequence>MAEAVGLASGLLALTIFAFKSSVALNGTIQSFQFHPKRVRDLNEELDALCGVLNALTETVKNTTDVDLSALDLPLLRCGNACKDFEREILKVSSRSSASRTSFRDWAKLRYMGDDIDGFRQLLAGYKSTINIALTDANLRQSSVTAEGLESYRGLIKTATDDLEAHLESIDNKLETIFGRTVAASDSDAAELRLIREERLSTQKCLQICAQLSDHINQIQVEPLRSGGSSAGPIGTGALPARVTSEGLQECRDSLRLTAAKLERHMQDLIDRLLTKSKKAMSSEEEIADLARLREEWETARQCIDICSKADTHLKENASTIENYATGDETIQFLVSTDGKTVHGKNQGFGWRTRQVGGHFSDASLQQLSRDISSISFQKSDVESPSSQARPPAVPDDGPGNGSSSKFDDQYGQGFKLTSKSHVEVARSSKGQEKTG</sequence>
<dbReference type="InterPro" id="IPR031348">
    <property type="entry name" value="PigL_N"/>
</dbReference>
<organism evidence="5 6">
    <name type="scientific">Thelonectria olida</name>
    <dbReference type="NCBI Taxonomy" id="1576542"/>
    <lineage>
        <taxon>Eukaryota</taxon>
        <taxon>Fungi</taxon>
        <taxon>Dikarya</taxon>
        <taxon>Ascomycota</taxon>
        <taxon>Pezizomycotina</taxon>
        <taxon>Sordariomycetes</taxon>
        <taxon>Hypocreomycetidae</taxon>
        <taxon>Hypocreales</taxon>
        <taxon>Nectriaceae</taxon>
        <taxon>Thelonectria</taxon>
    </lineage>
</organism>
<feature type="compositionally biased region" description="Basic and acidic residues" evidence="2">
    <location>
        <begin position="421"/>
        <end position="436"/>
    </location>
</feature>
<evidence type="ECO:0000259" key="4">
    <source>
        <dbReference type="Pfam" id="PF17111"/>
    </source>
</evidence>
<dbReference type="OrthoDB" id="428260at2759"/>
<evidence type="ECO:0000256" key="2">
    <source>
        <dbReference type="SAM" id="MobiDB-lite"/>
    </source>
</evidence>
<evidence type="ECO:0000313" key="5">
    <source>
        <dbReference type="EMBL" id="KAH6873468.1"/>
    </source>
</evidence>
<feature type="domain" description="Azaphilone pigments biosynthesis cluster protein L N-terminal" evidence="4">
    <location>
        <begin position="2"/>
        <end position="210"/>
    </location>
</feature>
<feature type="signal peptide" evidence="3">
    <location>
        <begin position="1"/>
        <end position="24"/>
    </location>
</feature>